<dbReference type="EMBL" id="NMPL03044410">
    <property type="protein sequence ID" value="MBC2899535.1"/>
    <property type="molecule type" value="Genomic_DNA"/>
</dbReference>
<dbReference type="Proteomes" id="UP000815260">
    <property type="component" value="Unassembled WGS sequence"/>
</dbReference>
<accession>A0A9R0G4M5</accession>
<reference evidence="2" key="1">
    <citation type="journal article" date="2017" name="Gigascience">
        <title>The first near-complete assembly of the hexaploid bread wheat genome, Triticum aestivum.</title>
        <authorList>
            <person name="Zimin A.V."/>
            <person name="Puiu D."/>
            <person name="Hall R."/>
            <person name="Kingan S."/>
            <person name="Clavijo B.J."/>
            <person name="Salzberg S.L."/>
        </authorList>
    </citation>
    <scope>NUCLEOTIDE SEQUENCE</scope>
    <source>
        <tissue evidence="2">Leaf</tissue>
    </source>
</reference>
<proteinExistence type="predicted"/>
<evidence type="ECO:0000313" key="2">
    <source>
        <dbReference type="EMBL" id="MBC2899535.1"/>
    </source>
</evidence>
<evidence type="ECO:0000313" key="3">
    <source>
        <dbReference type="Proteomes" id="UP000815260"/>
    </source>
</evidence>
<protein>
    <recommendedName>
        <fullName evidence="1">PGG domain-containing protein</fullName>
    </recommendedName>
</protein>
<organism evidence="2 3">
    <name type="scientific">Triticum aestivum</name>
    <name type="common">Wheat</name>
    <dbReference type="NCBI Taxonomy" id="4565"/>
    <lineage>
        <taxon>Eukaryota</taxon>
        <taxon>Viridiplantae</taxon>
        <taxon>Streptophyta</taxon>
        <taxon>Embryophyta</taxon>
        <taxon>Tracheophyta</taxon>
        <taxon>Spermatophyta</taxon>
        <taxon>Magnoliopsida</taxon>
        <taxon>Liliopsida</taxon>
        <taxon>Poales</taxon>
        <taxon>Poaceae</taxon>
        <taxon>BOP clade</taxon>
        <taxon>Pooideae</taxon>
        <taxon>Triticodae</taxon>
        <taxon>Triticeae</taxon>
        <taxon>Triticinae</taxon>
        <taxon>Triticum</taxon>
    </lineage>
</organism>
<dbReference type="AlphaFoldDB" id="A0A9R0G4M5"/>
<reference evidence="2" key="2">
    <citation type="submission" date="2020-03" db="EMBL/GenBank/DDBJ databases">
        <title>The second near-complete assembly of the hexaploid bread wheat (Triticum aestivum) genome.</title>
        <authorList>
            <person name="Zimin A.V."/>
            <person name="Puiu D."/>
            <person name="Shumante A."/>
            <person name="Alonge M."/>
            <person name="Salzberg S.L."/>
        </authorList>
    </citation>
    <scope>NUCLEOTIDE SEQUENCE</scope>
    <source>
        <tissue evidence="2">Leaf</tissue>
    </source>
</reference>
<feature type="domain" description="PGG" evidence="1">
    <location>
        <begin position="1"/>
        <end position="43"/>
    </location>
</feature>
<dbReference type="OrthoDB" id="690517at2759"/>
<dbReference type="Pfam" id="PF13962">
    <property type="entry name" value="PGG"/>
    <property type="match status" value="1"/>
</dbReference>
<feature type="non-terminal residue" evidence="2">
    <location>
        <position position="1"/>
    </location>
</feature>
<comment type="caution">
    <text evidence="2">The sequence shown here is derived from an EMBL/GenBank/DDBJ whole genome shotgun (WGS) entry which is preliminary data.</text>
</comment>
<evidence type="ECO:0000259" key="1">
    <source>
        <dbReference type="Pfam" id="PF13962"/>
    </source>
</evidence>
<dbReference type="InterPro" id="IPR026961">
    <property type="entry name" value="PGG_dom"/>
</dbReference>
<gene>
    <name evidence="2" type="ORF">CFC21_112368</name>
</gene>
<sequence>PGGLWQDNLDGHEIGRPVLQTTHHARYQVFFYSNSAAFVTSLGAPEMQKGPSMLSS</sequence>
<name>A0A9R0G4M5_WHEAT</name>